<keyword evidence="1" id="KW-0472">Membrane</keyword>
<dbReference type="EMBL" id="JAUJYN010000054">
    <property type="protein sequence ID" value="KAK1257217.1"/>
    <property type="molecule type" value="Genomic_DNA"/>
</dbReference>
<protein>
    <submittedName>
        <fullName evidence="2">Uncharacterized protein</fullName>
    </submittedName>
</protein>
<reference evidence="2" key="2">
    <citation type="submission" date="2023-06" db="EMBL/GenBank/DDBJ databases">
        <authorList>
            <person name="Ma L."/>
            <person name="Liu K.-W."/>
            <person name="Li Z."/>
            <person name="Hsiao Y.-Y."/>
            <person name="Qi Y."/>
            <person name="Fu T."/>
            <person name="Tang G."/>
            <person name="Zhang D."/>
            <person name="Sun W.-H."/>
            <person name="Liu D.-K."/>
            <person name="Li Y."/>
            <person name="Chen G.-Z."/>
            <person name="Liu X.-D."/>
            <person name="Liao X.-Y."/>
            <person name="Jiang Y.-T."/>
            <person name="Yu X."/>
            <person name="Hao Y."/>
            <person name="Huang J."/>
            <person name="Zhao X.-W."/>
            <person name="Ke S."/>
            <person name="Chen Y.-Y."/>
            <person name="Wu W.-L."/>
            <person name="Hsu J.-L."/>
            <person name="Lin Y.-F."/>
            <person name="Huang M.-D."/>
            <person name="Li C.-Y."/>
            <person name="Huang L."/>
            <person name="Wang Z.-W."/>
            <person name="Zhao X."/>
            <person name="Zhong W.-Y."/>
            <person name="Peng D.-H."/>
            <person name="Ahmad S."/>
            <person name="Lan S."/>
            <person name="Zhang J.-S."/>
            <person name="Tsai W.-C."/>
            <person name="Van De Peer Y."/>
            <person name="Liu Z.-J."/>
        </authorList>
    </citation>
    <scope>NUCLEOTIDE SEQUENCE</scope>
    <source>
        <strain evidence="2">SCP</strain>
        <tissue evidence="2">Leaves</tissue>
    </source>
</reference>
<keyword evidence="3" id="KW-1185">Reference proteome</keyword>
<comment type="caution">
    <text evidence="2">The sequence shown here is derived from an EMBL/GenBank/DDBJ whole genome shotgun (WGS) entry which is preliminary data.</text>
</comment>
<proteinExistence type="predicted"/>
<keyword evidence="1" id="KW-0812">Transmembrane</keyword>
<dbReference type="Proteomes" id="UP001179952">
    <property type="component" value="Unassembled WGS sequence"/>
</dbReference>
<name>A0AAV8ZY53_ACOGR</name>
<evidence type="ECO:0000313" key="3">
    <source>
        <dbReference type="Proteomes" id="UP001179952"/>
    </source>
</evidence>
<evidence type="ECO:0000313" key="2">
    <source>
        <dbReference type="EMBL" id="KAK1257217.1"/>
    </source>
</evidence>
<keyword evidence="1" id="KW-1133">Transmembrane helix</keyword>
<evidence type="ECO:0000256" key="1">
    <source>
        <dbReference type="SAM" id="Phobius"/>
    </source>
</evidence>
<accession>A0AAV8ZY53</accession>
<feature type="transmembrane region" description="Helical" evidence="1">
    <location>
        <begin position="60"/>
        <end position="82"/>
    </location>
</feature>
<organism evidence="2 3">
    <name type="scientific">Acorus gramineus</name>
    <name type="common">Dwarf sweet flag</name>
    <dbReference type="NCBI Taxonomy" id="55184"/>
    <lineage>
        <taxon>Eukaryota</taxon>
        <taxon>Viridiplantae</taxon>
        <taxon>Streptophyta</taxon>
        <taxon>Embryophyta</taxon>
        <taxon>Tracheophyta</taxon>
        <taxon>Spermatophyta</taxon>
        <taxon>Magnoliopsida</taxon>
        <taxon>Liliopsida</taxon>
        <taxon>Acoraceae</taxon>
        <taxon>Acorus</taxon>
    </lineage>
</organism>
<sequence>MTDTTVDIQAADMVDIRAEDTMEDIQGEGMVDIQAAMEDTLGVAAMAATRVVAMEDTLEAAAMAATLEVAMVVGTLVMVVTLE</sequence>
<reference evidence="2" key="1">
    <citation type="journal article" date="2023" name="Nat. Commun.">
        <title>Diploid and tetraploid genomes of Acorus and the evolution of monocots.</title>
        <authorList>
            <person name="Ma L."/>
            <person name="Liu K.W."/>
            <person name="Li Z."/>
            <person name="Hsiao Y.Y."/>
            <person name="Qi Y."/>
            <person name="Fu T."/>
            <person name="Tang G.D."/>
            <person name="Zhang D."/>
            <person name="Sun W.H."/>
            <person name="Liu D.K."/>
            <person name="Li Y."/>
            <person name="Chen G.Z."/>
            <person name="Liu X.D."/>
            <person name="Liao X.Y."/>
            <person name="Jiang Y.T."/>
            <person name="Yu X."/>
            <person name="Hao Y."/>
            <person name="Huang J."/>
            <person name="Zhao X.W."/>
            <person name="Ke S."/>
            <person name="Chen Y.Y."/>
            <person name="Wu W.L."/>
            <person name="Hsu J.L."/>
            <person name="Lin Y.F."/>
            <person name="Huang M.D."/>
            <person name="Li C.Y."/>
            <person name="Huang L."/>
            <person name="Wang Z.W."/>
            <person name="Zhao X."/>
            <person name="Zhong W.Y."/>
            <person name="Peng D.H."/>
            <person name="Ahmad S."/>
            <person name="Lan S."/>
            <person name="Zhang J.S."/>
            <person name="Tsai W.C."/>
            <person name="Van de Peer Y."/>
            <person name="Liu Z.J."/>
        </authorList>
    </citation>
    <scope>NUCLEOTIDE SEQUENCE</scope>
    <source>
        <strain evidence="2">SCP</strain>
    </source>
</reference>
<dbReference type="AlphaFoldDB" id="A0AAV8ZY53"/>
<gene>
    <name evidence="2" type="ORF">QJS04_geneDACA024729</name>
</gene>